<dbReference type="Gramene" id="evm.model.09.1458">
    <property type="protein sequence ID" value="cds.evm.model.09.1458"/>
    <property type="gene ID" value="evm.TU.09.1458"/>
</dbReference>
<reference evidence="1" key="1">
    <citation type="submission" date="2018-11" db="EMBL/GenBank/DDBJ databases">
        <authorList>
            <person name="Grassa J C."/>
        </authorList>
    </citation>
    <scope>NUCLEOTIDE SEQUENCE [LARGE SCALE GENOMIC DNA]</scope>
</reference>
<dbReference type="AlphaFoldDB" id="A0A803QEI0"/>
<sequence length="147" mass="16853">MVREKNQEEAPGALVHPTLGIIKEEDELEPRVGVERIIESMEEIEEVCTDKEDPTKVIKVGQNLPPTIKEKIVSTEKENHDVLAWCHSNMIGISPHVICDALNIDKNAYPIRQKQRPIDLVWAETVKVEVEKFTSVEFLREALYPVW</sequence>
<name>A0A803QEI0_CANSA</name>
<proteinExistence type="predicted"/>
<dbReference type="Proteomes" id="UP000596661">
    <property type="component" value="Chromosome 9"/>
</dbReference>
<dbReference type="OMA" id="ECAWITV"/>
<protein>
    <submittedName>
        <fullName evidence="1">Uncharacterized protein</fullName>
    </submittedName>
</protein>
<accession>A0A803QEI0</accession>
<reference evidence="1" key="2">
    <citation type="submission" date="2021-03" db="UniProtKB">
        <authorList>
            <consortium name="EnsemblPlants"/>
        </authorList>
    </citation>
    <scope>IDENTIFICATION</scope>
</reference>
<evidence type="ECO:0000313" key="2">
    <source>
        <dbReference type="Proteomes" id="UP000596661"/>
    </source>
</evidence>
<organism evidence="1 2">
    <name type="scientific">Cannabis sativa</name>
    <name type="common">Hemp</name>
    <name type="synonym">Marijuana</name>
    <dbReference type="NCBI Taxonomy" id="3483"/>
    <lineage>
        <taxon>Eukaryota</taxon>
        <taxon>Viridiplantae</taxon>
        <taxon>Streptophyta</taxon>
        <taxon>Embryophyta</taxon>
        <taxon>Tracheophyta</taxon>
        <taxon>Spermatophyta</taxon>
        <taxon>Magnoliopsida</taxon>
        <taxon>eudicotyledons</taxon>
        <taxon>Gunneridae</taxon>
        <taxon>Pentapetalae</taxon>
        <taxon>rosids</taxon>
        <taxon>fabids</taxon>
        <taxon>Rosales</taxon>
        <taxon>Cannabaceae</taxon>
        <taxon>Cannabis</taxon>
    </lineage>
</organism>
<dbReference type="EMBL" id="UZAU01000769">
    <property type="status" value="NOT_ANNOTATED_CDS"/>
    <property type="molecule type" value="Genomic_DNA"/>
</dbReference>
<evidence type="ECO:0000313" key="1">
    <source>
        <dbReference type="EnsemblPlants" id="cds.evm.model.09.1458"/>
    </source>
</evidence>
<dbReference type="EnsemblPlants" id="evm.model.09.1458">
    <property type="protein sequence ID" value="cds.evm.model.09.1458"/>
    <property type="gene ID" value="evm.TU.09.1458"/>
</dbReference>
<keyword evidence="2" id="KW-1185">Reference proteome</keyword>